<organism evidence="6 7">
    <name type="scientific">Candidatus Nitrospira nitrosa</name>
    <dbReference type="NCBI Taxonomy" id="1742972"/>
    <lineage>
        <taxon>Bacteria</taxon>
        <taxon>Pseudomonadati</taxon>
        <taxon>Nitrospirota</taxon>
        <taxon>Nitrospiria</taxon>
        <taxon>Nitrospirales</taxon>
        <taxon>Nitrospiraceae</taxon>
        <taxon>Nitrospira</taxon>
    </lineage>
</organism>
<dbReference type="PROSITE" id="PS50110">
    <property type="entry name" value="RESPONSE_REGULATORY"/>
    <property type="match status" value="1"/>
</dbReference>
<keyword evidence="6" id="KW-0808">Transferase</keyword>
<dbReference type="InterPro" id="IPR003661">
    <property type="entry name" value="HisK_dim/P_dom"/>
</dbReference>
<keyword evidence="7" id="KW-1185">Reference proteome</keyword>
<name>A0A0S4L4P7_9BACT</name>
<proteinExistence type="predicted"/>
<dbReference type="STRING" id="1742972.COMA1_10493"/>
<keyword evidence="3 4" id="KW-0597">Phosphoprotein</keyword>
<evidence type="ECO:0000313" key="7">
    <source>
        <dbReference type="Proteomes" id="UP000199032"/>
    </source>
</evidence>
<dbReference type="InterPro" id="IPR001789">
    <property type="entry name" value="Sig_transdc_resp-reg_receiver"/>
</dbReference>
<keyword evidence="6" id="KW-0418">Kinase</keyword>
<dbReference type="EC" id="2.7.13.3" evidence="2"/>
<gene>
    <name evidence="6" type="ORF">COMA1_10493</name>
</gene>
<dbReference type="SMART" id="SM00388">
    <property type="entry name" value="HisKA"/>
    <property type="match status" value="1"/>
</dbReference>
<dbReference type="PANTHER" id="PTHR45339">
    <property type="entry name" value="HYBRID SIGNAL TRANSDUCTION HISTIDINE KINASE J"/>
    <property type="match status" value="1"/>
</dbReference>
<dbReference type="PANTHER" id="PTHR45339:SF5">
    <property type="entry name" value="HISTIDINE KINASE"/>
    <property type="match status" value="1"/>
</dbReference>
<dbReference type="InterPro" id="IPR011006">
    <property type="entry name" value="CheY-like_superfamily"/>
</dbReference>
<dbReference type="AlphaFoldDB" id="A0A0S4L4P7"/>
<evidence type="ECO:0000256" key="3">
    <source>
        <dbReference type="ARBA" id="ARBA00022553"/>
    </source>
</evidence>
<dbReference type="Gene3D" id="1.10.287.130">
    <property type="match status" value="1"/>
</dbReference>
<dbReference type="EMBL" id="CZQA01000001">
    <property type="protein sequence ID" value="CUS32191.1"/>
    <property type="molecule type" value="Genomic_DNA"/>
</dbReference>
<evidence type="ECO:0000313" key="6">
    <source>
        <dbReference type="EMBL" id="CUS32191.1"/>
    </source>
</evidence>
<dbReference type="Pfam" id="PF00512">
    <property type="entry name" value="HisKA"/>
    <property type="match status" value="1"/>
</dbReference>
<evidence type="ECO:0000256" key="4">
    <source>
        <dbReference type="PROSITE-ProRule" id="PRU00169"/>
    </source>
</evidence>
<dbReference type="OrthoDB" id="5512413at2"/>
<evidence type="ECO:0000259" key="5">
    <source>
        <dbReference type="PROSITE" id="PS50110"/>
    </source>
</evidence>
<evidence type="ECO:0000256" key="1">
    <source>
        <dbReference type="ARBA" id="ARBA00000085"/>
    </source>
</evidence>
<dbReference type="Gene3D" id="3.40.50.2300">
    <property type="match status" value="1"/>
</dbReference>
<dbReference type="RefSeq" id="WP_090743211.1">
    <property type="nucleotide sequence ID" value="NZ_CZQA01000001.1"/>
</dbReference>
<accession>A0A0S4L4P7</accession>
<feature type="modified residue" description="4-aspartylphosphate" evidence="4">
    <location>
        <position position="89"/>
    </location>
</feature>
<dbReference type="InterPro" id="IPR036097">
    <property type="entry name" value="HisK_dim/P_sf"/>
</dbReference>
<comment type="catalytic activity">
    <reaction evidence="1">
        <text>ATP + protein L-histidine = ADP + protein N-phospho-L-histidine.</text>
        <dbReference type="EC" id="2.7.13.3"/>
    </reaction>
</comment>
<reference evidence="6 7" key="1">
    <citation type="submission" date="2015-10" db="EMBL/GenBank/DDBJ databases">
        <authorList>
            <person name="Gilbert D.G."/>
        </authorList>
    </citation>
    <scope>NUCLEOTIDE SEQUENCE [LARGE SCALE GENOMIC DNA]</scope>
    <source>
        <strain evidence="6">COMA1</strain>
    </source>
</reference>
<protein>
    <recommendedName>
        <fullName evidence="2">histidine kinase</fullName>
        <ecNumber evidence="2">2.7.13.3</ecNumber>
    </recommendedName>
</protein>
<dbReference type="Proteomes" id="UP000199032">
    <property type="component" value="Unassembled WGS sequence"/>
</dbReference>
<sequence length="291" mass="33028">MTIDRDIINRRILIIDDNVNIHEDFRKILSPPIDSGALDHARAALFGETPTLPTHVSYELEFATQGREGFGLAQTARQSGVPYAAAFVDMRMPPGWDGLETIEHLWYVDPEIQIVVCSAYSDHPWEDVSRRIGDTDKLLILMKPFNSIEVVQMANALTKKWNLARAVKLQIEGLAQNVRQRTTDVRAVNQQLQEQIASRITGSRTDDSQEPVGVMLRQKEEFLAIMSHEILTPMNELIAKVTLLLDSPLNPVQRQHASTLEHCAQDLLSLIKDMHEFLTSRRQETEVRDQS</sequence>
<evidence type="ECO:0000256" key="2">
    <source>
        <dbReference type="ARBA" id="ARBA00012438"/>
    </source>
</evidence>
<dbReference type="SUPFAM" id="SSF47384">
    <property type="entry name" value="Homodimeric domain of signal transducing histidine kinase"/>
    <property type="match status" value="1"/>
</dbReference>
<dbReference type="SUPFAM" id="SSF52172">
    <property type="entry name" value="CheY-like"/>
    <property type="match status" value="1"/>
</dbReference>
<dbReference type="GO" id="GO:0000155">
    <property type="term" value="F:phosphorelay sensor kinase activity"/>
    <property type="evidence" value="ECO:0007669"/>
    <property type="project" value="InterPro"/>
</dbReference>
<feature type="domain" description="Response regulatory" evidence="5">
    <location>
        <begin position="11"/>
        <end position="158"/>
    </location>
</feature>
<dbReference type="CDD" id="cd00082">
    <property type="entry name" value="HisKA"/>
    <property type="match status" value="1"/>
</dbReference>